<evidence type="ECO:0000313" key="3">
    <source>
        <dbReference type="Proteomes" id="UP000179807"/>
    </source>
</evidence>
<proteinExistence type="predicted"/>
<evidence type="ECO:0000256" key="1">
    <source>
        <dbReference type="SAM" id="MobiDB-lite"/>
    </source>
</evidence>
<protein>
    <submittedName>
        <fullName evidence="2">Uncharacterized protein</fullName>
    </submittedName>
</protein>
<dbReference type="AlphaFoldDB" id="A0A1J4JK58"/>
<organism evidence="2 3">
    <name type="scientific">Tritrichomonas foetus</name>
    <dbReference type="NCBI Taxonomy" id="1144522"/>
    <lineage>
        <taxon>Eukaryota</taxon>
        <taxon>Metamonada</taxon>
        <taxon>Parabasalia</taxon>
        <taxon>Tritrichomonadida</taxon>
        <taxon>Tritrichomonadidae</taxon>
        <taxon>Tritrichomonas</taxon>
    </lineage>
</organism>
<reference evidence="2" key="1">
    <citation type="submission" date="2016-10" db="EMBL/GenBank/DDBJ databases">
        <authorList>
            <person name="Benchimol M."/>
            <person name="Almeida L.G."/>
            <person name="Vasconcelos A.T."/>
            <person name="Perreira-Neves A."/>
            <person name="Rosa I.A."/>
            <person name="Tasca T."/>
            <person name="Bogo M.R."/>
            <person name="de Souza W."/>
        </authorList>
    </citation>
    <scope>NUCLEOTIDE SEQUENCE [LARGE SCALE GENOMIC DNA]</scope>
    <source>
        <strain evidence="2">K</strain>
    </source>
</reference>
<dbReference type="EMBL" id="MLAK01001037">
    <property type="protein sequence ID" value="OHS98767.1"/>
    <property type="molecule type" value="Genomic_DNA"/>
</dbReference>
<dbReference type="RefSeq" id="XP_068351904.1">
    <property type="nucleotide sequence ID" value="XM_068490317.1"/>
</dbReference>
<feature type="region of interest" description="Disordered" evidence="1">
    <location>
        <begin position="173"/>
        <end position="193"/>
    </location>
</feature>
<evidence type="ECO:0000313" key="2">
    <source>
        <dbReference type="EMBL" id="OHS98767.1"/>
    </source>
</evidence>
<keyword evidence="3" id="KW-1185">Reference proteome</keyword>
<comment type="caution">
    <text evidence="2">The sequence shown here is derived from an EMBL/GenBank/DDBJ whole genome shotgun (WGS) entry which is preliminary data.</text>
</comment>
<dbReference type="Proteomes" id="UP000179807">
    <property type="component" value="Unassembled WGS sequence"/>
</dbReference>
<gene>
    <name evidence="2" type="ORF">TRFO_01805</name>
</gene>
<name>A0A1J4JK58_9EUKA</name>
<accession>A0A1J4JK58</accession>
<dbReference type="GeneID" id="94825021"/>
<sequence length="223" mass="25185">MYAEKCPAFRRRKLFEMLDLADGRAPPQTTPRQPDLAFTLNGGFGLSYSFNNKRSCRKIDPNRFSSAHINDNAIFGYKQMSFNSTTAPRAINTASPGGRGKAQIHLIVTRLSKPEKMANLVEIADDYSSIWIELSKEIDSKSRNVGTRKLANSQAIFPISTPFSTSTEIMESTRSIAEPAAPRDCETPRRRNKMSYSLRLNDNTLRDLYKSDSRWSPKVTRPL</sequence>
<dbReference type="VEuPathDB" id="TrichDB:TRFO_01805"/>